<organism evidence="1 2">
    <name type="scientific">Paraburkholderia sacchari</name>
    <dbReference type="NCBI Taxonomy" id="159450"/>
    <lineage>
        <taxon>Bacteria</taxon>
        <taxon>Pseudomonadati</taxon>
        <taxon>Pseudomonadota</taxon>
        <taxon>Betaproteobacteria</taxon>
        <taxon>Burkholderiales</taxon>
        <taxon>Burkholderiaceae</taxon>
        <taxon>Paraburkholderia</taxon>
    </lineage>
</organism>
<reference evidence="1" key="1">
    <citation type="journal article" date="2015" name="Genome Announc.">
        <title>Draft Genome Sequence of the Polyhydroxyalkanoate-Producing Bacterium Burkholderia sacchari LMG 19450 Isolated from Brazilian Sugarcane Plantation Soil.</title>
        <authorList>
            <person name="Alexandrino P.M."/>
            <person name="Mendonca T.T."/>
            <person name="Guaman Bautista L.P."/>
            <person name="Cherix J."/>
            <person name="Lozano-Sakalauskas G.C."/>
            <person name="Fujita A."/>
            <person name="Ramos Filho E."/>
            <person name="Long P."/>
            <person name="Padilla G."/>
            <person name="Taciro M.K."/>
            <person name="Gomez J.G."/>
            <person name="Silva L.F."/>
        </authorList>
    </citation>
    <scope>NUCLEOTIDE SEQUENCE</scope>
    <source>
        <strain evidence="1">LMG 19450</strain>
    </source>
</reference>
<accession>A0A8T6ZGW9</accession>
<keyword evidence="2" id="KW-1185">Reference proteome</keyword>
<proteinExistence type="predicted"/>
<name>A0A8T6ZGW9_9BURK</name>
<dbReference type="AlphaFoldDB" id="A0A8T6ZGW9"/>
<protein>
    <submittedName>
        <fullName evidence="1">Uncharacterized protein</fullName>
    </submittedName>
</protein>
<sequence length="75" mass="8471">MGTKIQKSRLYAGFFRFRVVVSRCAPGGAGPQNSSIGTLRRMFRGFPRADADLSRCEDFLKRLIDRVREHAIIAV</sequence>
<gene>
    <name evidence="1" type="ORF">NH14_023135</name>
</gene>
<evidence type="ECO:0000313" key="2">
    <source>
        <dbReference type="Proteomes" id="UP000030460"/>
    </source>
</evidence>
<comment type="caution">
    <text evidence="1">The sequence shown here is derived from an EMBL/GenBank/DDBJ whole genome shotgun (WGS) entry which is preliminary data.</text>
</comment>
<dbReference type="EMBL" id="JTDB02000007">
    <property type="protein sequence ID" value="NLP63998.1"/>
    <property type="molecule type" value="Genomic_DNA"/>
</dbReference>
<dbReference type="RefSeq" id="WP_152617131.1">
    <property type="nucleotide sequence ID" value="NZ_CADFGF010000009.1"/>
</dbReference>
<reference evidence="1" key="2">
    <citation type="submission" date="2020-04" db="EMBL/GenBank/DDBJ databases">
        <authorList>
            <person name="Alexandrino P."/>
            <person name="Mendonca T."/>
            <person name="Guaman L."/>
            <person name="Cherix J."/>
            <person name="Lozano-Sakalauskas G."/>
            <person name="Fujita A."/>
            <person name="Filho E.R."/>
            <person name="Long P."/>
            <person name="Padilla G."/>
            <person name="Taciro M.K."/>
            <person name="Gomez J.G."/>
            <person name="Silva L.F."/>
            <person name="Torres M."/>
        </authorList>
    </citation>
    <scope>NUCLEOTIDE SEQUENCE</scope>
    <source>
        <strain evidence="1">LMG 19450</strain>
    </source>
</reference>
<dbReference type="Proteomes" id="UP000030460">
    <property type="component" value="Unassembled WGS sequence"/>
</dbReference>
<evidence type="ECO:0000313" key="1">
    <source>
        <dbReference type="EMBL" id="NLP63998.1"/>
    </source>
</evidence>